<evidence type="ECO:0000313" key="1">
    <source>
        <dbReference type="EMBL" id="SDD25354.1"/>
    </source>
</evidence>
<reference evidence="1 2" key="1">
    <citation type="submission" date="2016-10" db="EMBL/GenBank/DDBJ databases">
        <authorList>
            <person name="de Groot N.N."/>
        </authorList>
    </citation>
    <scope>NUCLEOTIDE SEQUENCE [LARGE SCALE GENOMIC DNA]</scope>
    <source>
        <strain evidence="1 2">JCM 11308</strain>
    </source>
</reference>
<keyword evidence="2" id="KW-1185">Reference proteome</keyword>
<dbReference type="EMBL" id="FNAB01000003">
    <property type="protein sequence ID" value="SDD25354.1"/>
    <property type="molecule type" value="Genomic_DNA"/>
</dbReference>
<evidence type="ECO:0000313" key="2">
    <source>
        <dbReference type="Proteomes" id="UP000199417"/>
    </source>
</evidence>
<dbReference type="AlphaFoldDB" id="A0A1G6T914"/>
<evidence type="ECO:0008006" key="3">
    <source>
        <dbReference type="Google" id="ProtNLM"/>
    </source>
</evidence>
<sequence>MGHEWGRIAAAASAGTLILTSCATNTDVPATFAAAVTVTGQASRASAASGECTIEKVPVAPNDRVVIDGDSGAAFAMTALEVDSIDENPDGTGVCTYTARFGAIPANQRNYVIWMNYFTGQSFTSDELKNGATYRLCSSAPTDSSHGADVQDSGCTP</sequence>
<dbReference type="PROSITE" id="PS51257">
    <property type="entry name" value="PROKAR_LIPOPROTEIN"/>
    <property type="match status" value="1"/>
</dbReference>
<dbReference type="RefSeq" id="WP_245709234.1">
    <property type="nucleotide sequence ID" value="NZ_FNAB01000003.1"/>
</dbReference>
<name>A0A1G6T914_9NOCA</name>
<organism evidence="1 2">
    <name type="scientific">Rhodococcus tukisamuensis</name>
    <dbReference type="NCBI Taxonomy" id="168276"/>
    <lineage>
        <taxon>Bacteria</taxon>
        <taxon>Bacillati</taxon>
        <taxon>Actinomycetota</taxon>
        <taxon>Actinomycetes</taxon>
        <taxon>Mycobacteriales</taxon>
        <taxon>Nocardiaceae</taxon>
        <taxon>Rhodococcus</taxon>
    </lineage>
</organism>
<proteinExistence type="predicted"/>
<gene>
    <name evidence="1" type="ORF">SAMN05444580_103436</name>
</gene>
<protein>
    <recommendedName>
        <fullName evidence="3">Lipoprotein</fullName>
    </recommendedName>
</protein>
<accession>A0A1G6T914</accession>
<dbReference type="Proteomes" id="UP000199417">
    <property type="component" value="Unassembled WGS sequence"/>
</dbReference>